<dbReference type="SUPFAM" id="SSF53901">
    <property type="entry name" value="Thiolase-like"/>
    <property type="match status" value="1"/>
</dbReference>
<dbReference type="SMART" id="SM00825">
    <property type="entry name" value="PKS_KS"/>
    <property type="match status" value="1"/>
</dbReference>
<evidence type="ECO:0000256" key="7">
    <source>
        <dbReference type="ARBA" id="ARBA00023268"/>
    </source>
</evidence>
<dbReference type="SUPFAM" id="SSF47336">
    <property type="entry name" value="ACP-like"/>
    <property type="match status" value="1"/>
</dbReference>
<proteinExistence type="predicted"/>
<evidence type="ECO:0000256" key="6">
    <source>
        <dbReference type="ARBA" id="ARBA00023194"/>
    </source>
</evidence>
<evidence type="ECO:0000256" key="4">
    <source>
        <dbReference type="ARBA" id="ARBA00022679"/>
    </source>
</evidence>
<dbReference type="InterPro" id="IPR014030">
    <property type="entry name" value="Ketoacyl_synth_N"/>
</dbReference>
<dbReference type="Gene3D" id="1.10.1200.10">
    <property type="entry name" value="ACP-like"/>
    <property type="match status" value="1"/>
</dbReference>
<protein>
    <recommendedName>
        <fullName evidence="13">6-deoxyerythronolide-B synthase</fullName>
        <ecNumber evidence="13">2.3.1.94</ecNumber>
    </recommendedName>
</protein>
<evidence type="ECO:0000256" key="5">
    <source>
        <dbReference type="ARBA" id="ARBA00022737"/>
    </source>
</evidence>
<dbReference type="PANTHER" id="PTHR43775">
    <property type="entry name" value="FATTY ACID SYNTHASE"/>
    <property type="match status" value="1"/>
</dbReference>
<evidence type="ECO:0000256" key="12">
    <source>
        <dbReference type="ARBA" id="ARBA00063272"/>
    </source>
</evidence>
<dbReference type="FunFam" id="3.40.366.10:FF:000002">
    <property type="entry name" value="Probable polyketide synthase 2"/>
    <property type="match status" value="1"/>
</dbReference>
<dbReference type="Gene3D" id="3.40.366.10">
    <property type="entry name" value="Malonyl-Coenzyme A Acyl Carrier Protein, domain 2"/>
    <property type="match status" value="1"/>
</dbReference>
<dbReference type="InterPro" id="IPR036736">
    <property type="entry name" value="ACP-like_sf"/>
</dbReference>
<dbReference type="Pfam" id="PF00550">
    <property type="entry name" value="PP-binding"/>
    <property type="match status" value="1"/>
</dbReference>
<feature type="domain" description="Ketosynthase family 3 (KS3)" evidence="15">
    <location>
        <begin position="33"/>
        <end position="443"/>
    </location>
</feature>
<dbReference type="Pfam" id="PF18369">
    <property type="entry name" value="PKS_DE"/>
    <property type="match status" value="1"/>
</dbReference>
<dbReference type="InterPro" id="IPR020841">
    <property type="entry name" value="PKS_Beta-ketoAc_synthase_dom"/>
</dbReference>
<dbReference type="InterPro" id="IPR009081">
    <property type="entry name" value="PP-bd_ACP"/>
</dbReference>
<evidence type="ECO:0000259" key="15">
    <source>
        <dbReference type="PROSITE" id="PS52004"/>
    </source>
</evidence>
<dbReference type="SMART" id="SM00823">
    <property type="entry name" value="PKS_PP"/>
    <property type="match status" value="1"/>
</dbReference>
<dbReference type="FunFam" id="1.10.1200.10:FF:000007">
    <property type="entry name" value="Probable polyketide synthase pks17"/>
    <property type="match status" value="1"/>
</dbReference>
<dbReference type="STRING" id="65499.SAMN04488000_12835"/>
<dbReference type="CDD" id="cd08952">
    <property type="entry name" value="KR_1_SDR_x"/>
    <property type="match status" value="1"/>
</dbReference>
<evidence type="ECO:0000256" key="11">
    <source>
        <dbReference type="ARBA" id="ARBA00060622"/>
    </source>
</evidence>
<keyword evidence="4 16" id="KW-0808">Transferase</keyword>
<dbReference type="SMART" id="SM01294">
    <property type="entry name" value="PKS_PP_betabranch"/>
    <property type="match status" value="1"/>
</dbReference>
<evidence type="ECO:0000256" key="9">
    <source>
        <dbReference type="ARBA" id="ARBA00052442"/>
    </source>
</evidence>
<dbReference type="InterPro" id="IPR057326">
    <property type="entry name" value="KR_dom"/>
</dbReference>
<dbReference type="SMART" id="SM00827">
    <property type="entry name" value="PKS_AT"/>
    <property type="match status" value="1"/>
</dbReference>
<evidence type="ECO:0000256" key="3">
    <source>
        <dbReference type="ARBA" id="ARBA00022553"/>
    </source>
</evidence>
<dbReference type="Proteomes" id="UP000199503">
    <property type="component" value="Unassembled WGS sequence"/>
</dbReference>
<dbReference type="Gene3D" id="3.40.50.720">
    <property type="entry name" value="NAD(P)-binding Rossmann-like Domain"/>
    <property type="match status" value="1"/>
</dbReference>
<dbReference type="InterPro" id="IPR014031">
    <property type="entry name" value="Ketoacyl_synth_C"/>
</dbReference>
<dbReference type="Pfam" id="PF16197">
    <property type="entry name" value="KAsynt_C_assoc"/>
    <property type="match status" value="1"/>
</dbReference>
<evidence type="ECO:0000313" key="16">
    <source>
        <dbReference type="EMBL" id="SES41654.1"/>
    </source>
</evidence>
<comment type="subunit">
    <text evidence="12">Homodimer. Erythronolide synthase is composed of EryAI, EryAII and EryAIII multimodular (2 modules) polypeptides each coding for a functional synthase subunit which participates in 2 of the six FAS-like elongation steps required for formation of the polyketide. Module 1, 2, 3, 4, 5, and 6 participating in biosynthesis steps 1, 2, 3, 4, 5, and 6, respectively.</text>
</comment>
<comment type="function">
    <text evidence="10">Involved in the biosynthesis of antibiotic erythromycin via the biosynthesis of its aglycone precursor, 6-deoxyerythronolide B (6-dEB).</text>
</comment>
<organism evidence="16 17">
    <name type="scientific">Lentzea albida</name>
    <dbReference type="NCBI Taxonomy" id="65499"/>
    <lineage>
        <taxon>Bacteria</taxon>
        <taxon>Bacillati</taxon>
        <taxon>Actinomycetota</taxon>
        <taxon>Actinomycetes</taxon>
        <taxon>Pseudonocardiales</taxon>
        <taxon>Pseudonocardiaceae</taxon>
        <taxon>Lentzea</taxon>
    </lineage>
</organism>
<dbReference type="Gene3D" id="6.10.140.1830">
    <property type="match status" value="1"/>
</dbReference>
<keyword evidence="5" id="KW-0677">Repeat</keyword>
<dbReference type="Pfam" id="PF02801">
    <property type="entry name" value="Ketoacyl-synt_C"/>
    <property type="match status" value="1"/>
</dbReference>
<sequence>MPDEEKLVAYLKRVTADLHQTRQRLAELESGRHEPIAVVGMACRYPGDVRSADALWELVVSGGDAISGFPTDRGWGLDAAGFGGFLSDLAGFDAGFFGISPREALAMDPQQRLLLENAWEAIESAGIDPLSLKGSRTGVYVGTAGSSSSYSDLLSEASDGLVLTGSAASVISGRVSYTLGLEGPAVTLDTACSSSLVAIHLAAQALRTQECSLALAGGITVLTDSFVFAEFSRQGGLSPDGRCKAFAEAADGTGMSEGVGVLLLERLSDAERHGHRVLAVIRGSAVNQDGASNGLSAPNGPSQQRVIRKALEAAGLIASDVDAVEAHGTGTTLGDPIEAQALLATYGQDRDRPLLLGSVKSNIGHTQAAAGVAGVIKMVQALRHGVLPRTLHVDEPSSHVDWTGGAVELLTGNTEWTTSDRPRRAAVSSFGISGTNAHLVLEQAPERAEPAPSEIPLVPWVVSARSDAALAAQVEAVCSVDASRTAVGRSLLDRSAFEHRVVLLATEDGVSEAARGVAVDGGLVLVFPGQGAQWPGMGRGLLETSAVFRERMQECAAALSPHVDWSLLDVVRSGADLDQVDVVQPVSWAVMVSLAALWRSYGVVPSAVLGHSQGEIAAACVAGVLSLEDGARIVATRSRLIARVLSGKGGMASVAAGVDAVLARAGDVSIAAVNGPASVVVSGLVDDFVASCERDGIRVKRIPVDYASHSSHVELLEEELRAALAGVTAREGDVPWLSTVTGDWVDPSTLDSGYWYDNLRNTVRLHDAVRSLVEQGHGVFVECSPHPVLTPGIQDTVEACGAPAAVLGTLRRDDDSPTRVLTSLAEAFVRGVAVDWRQVLPAGPPSELPTYPFQHERFWPSPKPAPAGDAADAGFWSAVEEADVASLADELGVDEAVLAGVLPALSSWRRRRTTASTVDSWRYRVTWTRLPEVRTAAQQGTWLAVVGEDDPWANSVVESLRTVMPLDVVARSEVAARSVSEPPAGVLSLEATVESTLDLVQALAGAGLEVPLWCATRGAVSVGDGDRVDDPGQAAVWGIGRVAALEYPRWWGGLVDLPAELDTEAATALAGVLAAGGTEDQVAVRESGVHARRLVHAPVSADAVRSWRPCGTVLITGGTGGIGAVLARRLAREGAHHLLLVSRRGPDAPGAAELAEELTGLGVGVSVVACDAGDRARLAEVLAGVPADRPLTAVFHAAGVVDHHELAELTAAELHPVLHAKMVAAAHLHELTRDLELDAFVLFASGAGIWGGAGQGAYAAANAYLDGLAEYRRSEGLTATSVSWGAWAEVGAAADAAQLWRRGVTPMNPETALAALRTALDHDDTAITVAGLDWELFAPAFTAGRPSPLLSSIPEAVAALSIADAVQGGVQAGTALRHRLEGIEEQERLSVLLDLTRTHAAAVIGHRSADAVPAGKAFRQLGFDSLTAVDLRNRLVAATGLALPSTLVFDHPTPAALARHLRSALLPDLPAETDEDDEETRIREVLASIPVERYREAGLLDLVLGLASGDTAVPQPPREGEESLDDLDAASLLRLATGTITSEG</sequence>
<dbReference type="EMBL" id="FOFV01000028">
    <property type="protein sequence ID" value="SES41654.1"/>
    <property type="molecule type" value="Genomic_DNA"/>
</dbReference>
<dbReference type="SMART" id="SM00822">
    <property type="entry name" value="PKS_KR"/>
    <property type="match status" value="1"/>
</dbReference>
<comment type="cofactor">
    <cofactor evidence="1">
        <name>pantetheine 4'-phosphate</name>
        <dbReference type="ChEBI" id="CHEBI:47942"/>
    </cofactor>
</comment>
<dbReference type="InterPro" id="IPR014043">
    <property type="entry name" value="Acyl_transferase_dom"/>
</dbReference>
<evidence type="ECO:0000256" key="2">
    <source>
        <dbReference type="ARBA" id="ARBA00022450"/>
    </source>
</evidence>
<feature type="domain" description="Carrier" evidence="14">
    <location>
        <begin position="1390"/>
        <end position="1465"/>
    </location>
</feature>
<dbReference type="GO" id="GO:0004312">
    <property type="term" value="F:fatty acid synthase activity"/>
    <property type="evidence" value="ECO:0007669"/>
    <property type="project" value="TreeGrafter"/>
</dbReference>
<dbReference type="Pfam" id="PF00109">
    <property type="entry name" value="ketoacyl-synt"/>
    <property type="match status" value="1"/>
</dbReference>
<evidence type="ECO:0000259" key="14">
    <source>
        <dbReference type="PROSITE" id="PS50075"/>
    </source>
</evidence>
<dbReference type="InterPro" id="IPR013968">
    <property type="entry name" value="PKS_KR"/>
</dbReference>
<dbReference type="GO" id="GO:0033068">
    <property type="term" value="P:macrolide biosynthetic process"/>
    <property type="evidence" value="ECO:0007669"/>
    <property type="project" value="UniProtKB-ARBA"/>
</dbReference>
<keyword evidence="8" id="KW-0012">Acyltransferase</keyword>
<reference evidence="17" key="1">
    <citation type="submission" date="2016-10" db="EMBL/GenBank/DDBJ databases">
        <authorList>
            <person name="Varghese N."/>
            <person name="Submissions S."/>
        </authorList>
    </citation>
    <scope>NUCLEOTIDE SEQUENCE [LARGE SCALE GENOMIC DNA]</scope>
    <source>
        <strain evidence="17">DSM 44437</strain>
    </source>
</reference>
<dbReference type="PROSITE" id="PS00012">
    <property type="entry name" value="PHOSPHOPANTETHEINE"/>
    <property type="match status" value="1"/>
</dbReference>
<dbReference type="InterPro" id="IPR020806">
    <property type="entry name" value="PKS_PP-bd"/>
</dbReference>
<dbReference type="InterPro" id="IPR050091">
    <property type="entry name" value="PKS_NRPS_Biosynth_Enz"/>
</dbReference>
<dbReference type="PROSITE" id="PS00606">
    <property type="entry name" value="KS3_1"/>
    <property type="match status" value="1"/>
</dbReference>
<dbReference type="Gene3D" id="3.40.47.10">
    <property type="match status" value="1"/>
</dbReference>
<dbReference type="InterPro" id="IPR036291">
    <property type="entry name" value="NAD(P)-bd_dom_sf"/>
</dbReference>
<dbReference type="InterPro" id="IPR032821">
    <property type="entry name" value="PKS_assoc"/>
</dbReference>
<dbReference type="InterPro" id="IPR016035">
    <property type="entry name" value="Acyl_Trfase/lysoPLipase"/>
</dbReference>
<dbReference type="InterPro" id="IPR018201">
    <property type="entry name" value="Ketoacyl_synth_AS"/>
</dbReference>
<dbReference type="CDD" id="cd00833">
    <property type="entry name" value="PKS"/>
    <property type="match status" value="1"/>
</dbReference>
<dbReference type="PROSITE" id="PS52004">
    <property type="entry name" value="KS3_2"/>
    <property type="match status" value="1"/>
</dbReference>
<dbReference type="SUPFAM" id="SSF51735">
    <property type="entry name" value="NAD(P)-binding Rossmann-fold domains"/>
    <property type="match status" value="2"/>
</dbReference>
<dbReference type="InterPro" id="IPR016036">
    <property type="entry name" value="Malonyl_transacylase_ACP-bd"/>
</dbReference>
<dbReference type="SUPFAM" id="SSF52151">
    <property type="entry name" value="FabD/lysophospholipase-like"/>
    <property type="match status" value="1"/>
</dbReference>
<keyword evidence="2" id="KW-0596">Phosphopantetheine</keyword>
<dbReference type="EC" id="2.3.1.94" evidence="13"/>
<dbReference type="OrthoDB" id="9778690at2"/>
<evidence type="ECO:0000256" key="13">
    <source>
        <dbReference type="ARBA" id="ARBA00066981"/>
    </source>
</evidence>
<dbReference type="Pfam" id="PF08659">
    <property type="entry name" value="KR"/>
    <property type="match status" value="1"/>
</dbReference>
<keyword evidence="6" id="KW-0045">Antibiotic biosynthesis</keyword>
<dbReference type="InterPro" id="IPR041618">
    <property type="entry name" value="PKS_DE"/>
</dbReference>
<comment type="pathway">
    <text evidence="11">Antibiotic biosynthesis; erythromycin biosynthesis.</text>
</comment>
<dbReference type="NCBIfam" id="NF045894">
    <property type="entry name" value="PKS_plus_SDR"/>
    <property type="match status" value="1"/>
</dbReference>
<dbReference type="Pfam" id="PF08990">
    <property type="entry name" value="Docking"/>
    <property type="match status" value="1"/>
</dbReference>
<name>A0A1H9X688_9PSEU</name>
<accession>A0A1H9X688</accession>
<evidence type="ECO:0000256" key="8">
    <source>
        <dbReference type="ARBA" id="ARBA00023315"/>
    </source>
</evidence>
<dbReference type="Pfam" id="PF00698">
    <property type="entry name" value="Acyl_transf_1"/>
    <property type="match status" value="1"/>
</dbReference>
<dbReference type="GO" id="GO:0047879">
    <property type="term" value="F:erythronolide synthase activity"/>
    <property type="evidence" value="ECO:0007669"/>
    <property type="project" value="UniProtKB-EC"/>
</dbReference>
<dbReference type="InterPro" id="IPR006162">
    <property type="entry name" value="Ppantetheine_attach_site"/>
</dbReference>
<dbReference type="InterPro" id="IPR015083">
    <property type="entry name" value="NorB/c/GfsB-D-like_docking"/>
</dbReference>
<keyword evidence="7" id="KW-0511">Multifunctional enzyme</keyword>
<dbReference type="InterPro" id="IPR001227">
    <property type="entry name" value="Ac_transferase_dom_sf"/>
</dbReference>
<gene>
    <name evidence="16" type="ORF">SAMN04488000_12835</name>
</gene>
<evidence type="ECO:0000313" key="17">
    <source>
        <dbReference type="Proteomes" id="UP000199503"/>
    </source>
</evidence>
<dbReference type="PANTHER" id="PTHR43775:SF51">
    <property type="entry name" value="INACTIVE PHENOLPHTHIOCEROL SYNTHESIS POLYKETIDE SYNTHASE TYPE I PKS1-RELATED"/>
    <property type="match status" value="1"/>
</dbReference>
<dbReference type="FunFam" id="3.40.47.10:FF:000019">
    <property type="entry name" value="Polyketide synthase type I"/>
    <property type="match status" value="1"/>
</dbReference>
<keyword evidence="3" id="KW-0597">Phosphoprotein</keyword>
<dbReference type="GO" id="GO:0006633">
    <property type="term" value="P:fatty acid biosynthetic process"/>
    <property type="evidence" value="ECO:0007669"/>
    <property type="project" value="InterPro"/>
</dbReference>
<dbReference type="PROSITE" id="PS50075">
    <property type="entry name" value="CARRIER"/>
    <property type="match status" value="1"/>
</dbReference>
<comment type="catalytic activity">
    <reaction evidence="9">
        <text>6 (S)-methylmalonyl-CoA + propanoyl-CoA + 6 NADPH + 12 H(+) = 6-deoxyerythronolide B + 6 CO2 + 6 NADP(+) + 7 CoA + H2O</text>
        <dbReference type="Rhea" id="RHEA:23068"/>
        <dbReference type="ChEBI" id="CHEBI:15377"/>
        <dbReference type="ChEBI" id="CHEBI:15378"/>
        <dbReference type="ChEBI" id="CHEBI:16089"/>
        <dbReference type="ChEBI" id="CHEBI:16526"/>
        <dbReference type="ChEBI" id="CHEBI:57287"/>
        <dbReference type="ChEBI" id="CHEBI:57327"/>
        <dbReference type="ChEBI" id="CHEBI:57392"/>
        <dbReference type="ChEBI" id="CHEBI:57783"/>
        <dbReference type="ChEBI" id="CHEBI:58349"/>
        <dbReference type="EC" id="2.3.1.94"/>
    </reaction>
</comment>
<dbReference type="InterPro" id="IPR016039">
    <property type="entry name" value="Thiolase-like"/>
</dbReference>
<dbReference type="Gene3D" id="3.30.70.3290">
    <property type="match status" value="1"/>
</dbReference>
<dbReference type="GO" id="GO:0004315">
    <property type="term" value="F:3-oxoacyl-[acyl-carrier-protein] synthase activity"/>
    <property type="evidence" value="ECO:0007669"/>
    <property type="project" value="InterPro"/>
</dbReference>
<dbReference type="GO" id="GO:0031177">
    <property type="term" value="F:phosphopantetheine binding"/>
    <property type="evidence" value="ECO:0007669"/>
    <property type="project" value="InterPro"/>
</dbReference>
<evidence type="ECO:0000256" key="10">
    <source>
        <dbReference type="ARBA" id="ARBA00060158"/>
    </source>
</evidence>
<evidence type="ECO:0000256" key="1">
    <source>
        <dbReference type="ARBA" id="ARBA00001957"/>
    </source>
</evidence>
<dbReference type="SUPFAM" id="SSF55048">
    <property type="entry name" value="Probable ACP-binding domain of malonyl-CoA ACP transacylase"/>
    <property type="match status" value="1"/>
</dbReference>
<keyword evidence="17" id="KW-1185">Reference proteome</keyword>